<feature type="non-terminal residue" evidence="1">
    <location>
        <position position="1"/>
    </location>
</feature>
<dbReference type="Proteomes" id="UP000824890">
    <property type="component" value="Unassembled WGS sequence"/>
</dbReference>
<evidence type="ECO:0000313" key="1">
    <source>
        <dbReference type="EMBL" id="KAH0934115.1"/>
    </source>
</evidence>
<keyword evidence="2" id="KW-1185">Reference proteome</keyword>
<name>A0ABQ8DXP3_BRANA</name>
<protein>
    <submittedName>
        <fullName evidence="1">Uncharacterized protein</fullName>
    </submittedName>
</protein>
<organism evidence="1 2">
    <name type="scientific">Brassica napus</name>
    <name type="common">Rape</name>
    <dbReference type="NCBI Taxonomy" id="3708"/>
    <lineage>
        <taxon>Eukaryota</taxon>
        <taxon>Viridiplantae</taxon>
        <taxon>Streptophyta</taxon>
        <taxon>Embryophyta</taxon>
        <taxon>Tracheophyta</taxon>
        <taxon>Spermatophyta</taxon>
        <taxon>Magnoliopsida</taxon>
        <taxon>eudicotyledons</taxon>
        <taxon>Gunneridae</taxon>
        <taxon>Pentapetalae</taxon>
        <taxon>rosids</taxon>
        <taxon>malvids</taxon>
        <taxon>Brassicales</taxon>
        <taxon>Brassicaceae</taxon>
        <taxon>Brassiceae</taxon>
        <taxon>Brassica</taxon>
    </lineage>
</organism>
<proteinExistence type="predicted"/>
<comment type="caution">
    <text evidence="1">The sequence shown here is derived from an EMBL/GenBank/DDBJ whole genome shotgun (WGS) entry which is preliminary data.</text>
</comment>
<reference evidence="1 2" key="1">
    <citation type="submission" date="2021-05" db="EMBL/GenBank/DDBJ databases">
        <title>Genome Assembly of Synthetic Allotetraploid Brassica napus Reveals Homoeologous Exchanges between Subgenomes.</title>
        <authorList>
            <person name="Davis J.T."/>
        </authorList>
    </citation>
    <scope>NUCLEOTIDE SEQUENCE [LARGE SCALE GENOMIC DNA]</scope>
    <source>
        <strain evidence="2">cv. Da-Ae</strain>
        <tissue evidence="1">Seedling</tissue>
    </source>
</reference>
<dbReference type="EMBL" id="JAGKQM010000003">
    <property type="protein sequence ID" value="KAH0934115.1"/>
    <property type="molecule type" value="Genomic_DNA"/>
</dbReference>
<sequence length="241" mass="26948">GLAARGGVRRASTSDLNFGLRDLSFFGFAVLRWRRRFLALSLVSWKGRAQFVLCLGSFGSLFSSLARLAKGGGVYLCFRWWLVLRWRGVGSGRLWPFRGVVATSLPFRLSLPRSCSCLTSGTLSTGFVGLSLWCSSFDCLVVTRRNLDSGRLITFGSLRRRLAMIMKTSYSLRVLVYRRWLLPVRQSSQCCDLHLVGHGRVGALVLFCRSSSVFMFTSSCLPVPDFLHTVLSMEILVSLCH</sequence>
<accession>A0ABQ8DXP3</accession>
<gene>
    <name evidence="1" type="ORF">HID58_011232</name>
</gene>
<evidence type="ECO:0000313" key="2">
    <source>
        <dbReference type="Proteomes" id="UP000824890"/>
    </source>
</evidence>